<feature type="region of interest" description="Disordered" evidence="1">
    <location>
        <begin position="117"/>
        <end position="136"/>
    </location>
</feature>
<keyword evidence="3" id="KW-1185">Reference proteome</keyword>
<comment type="caution">
    <text evidence="2">The sequence shown here is derived from an EMBL/GenBank/DDBJ whole genome shotgun (WGS) entry which is preliminary data.</text>
</comment>
<proteinExistence type="predicted"/>
<feature type="compositionally biased region" description="Pro residues" evidence="1">
    <location>
        <begin position="123"/>
        <end position="136"/>
    </location>
</feature>
<protein>
    <submittedName>
        <fullName evidence="2">Uncharacterized protein</fullName>
    </submittedName>
</protein>
<dbReference type="EMBL" id="JBBNAF010000005">
    <property type="protein sequence ID" value="KAK9142705.1"/>
    <property type="molecule type" value="Genomic_DNA"/>
</dbReference>
<dbReference type="Proteomes" id="UP001420932">
    <property type="component" value="Unassembled WGS sequence"/>
</dbReference>
<name>A0AAP0PIQ1_9MAGN</name>
<accession>A0AAP0PIQ1</accession>
<evidence type="ECO:0000256" key="1">
    <source>
        <dbReference type="SAM" id="MobiDB-lite"/>
    </source>
</evidence>
<gene>
    <name evidence="2" type="ORF">Syun_012105</name>
</gene>
<sequence length="136" mass="16063">MANIFKRWMIPEGYCWKSVPNHHKDHYWRQWQELTRAKLDRLVDDEAVYYNVTGEYPRGRVYDLGSLGRKKRRYTYPGASTSQLPDMVLRSELDTIAEQIRQVVAFMQRQFEMTMDGVDISQPQPPPPPPPLPPRE</sequence>
<evidence type="ECO:0000313" key="2">
    <source>
        <dbReference type="EMBL" id="KAK9142705.1"/>
    </source>
</evidence>
<dbReference type="AlphaFoldDB" id="A0AAP0PIQ1"/>
<organism evidence="2 3">
    <name type="scientific">Stephania yunnanensis</name>
    <dbReference type="NCBI Taxonomy" id="152371"/>
    <lineage>
        <taxon>Eukaryota</taxon>
        <taxon>Viridiplantae</taxon>
        <taxon>Streptophyta</taxon>
        <taxon>Embryophyta</taxon>
        <taxon>Tracheophyta</taxon>
        <taxon>Spermatophyta</taxon>
        <taxon>Magnoliopsida</taxon>
        <taxon>Ranunculales</taxon>
        <taxon>Menispermaceae</taxon>
        <taxon>Menispermoideae</taxon>
        <taxon>Cissampelideae</taxon>
        <taxon>Stephania</taxon>
    </lineage>
</organism>
<reference evidence="2 3" key="1">
    <citation type="submission" date="2024-01" db="EMBL/GenBank/DDBJ databases">
        <title>Genome assemblies of Stephania.</title>
        <authorList>
            <person name="Yang L."/>
        </authorList>
    </citation>
    <scope>NUCLEOTIDE SEQUENCE [LARGE SCALE GENOMIC DNA]</scope>
    <source>
        <strain evidence="2">YNDBR</strain>
        <tissue evidence="2">Leaf</tissue>
    </source>
</reference>
<evidence type="ECO:0000313" key="3">
    <source>
        <dbReference type="Proteomes" id="UP001420932"/>
    </source>
</evidence>